<name>A0ABY1QNF4_9SPHN</name>
<reference evidence="1 2" key="1">
    <citation type="submission" date="2017-05" db="EMBL/GenBank/DDBJ databases">
        <authorList>
            <person name="Varghese N."/>
            <person name="Submissions S."/>
        </authorList>
    </citation>
    <scope>NUCLEOTIDE SEQUENCE [LARGE SCALE GENOMIC DNA]</scope>
    <source>
        <strain evidence="1 2">SM16</strain>
    </source>
</reference>
<evidence type="ECO:0008006" key="3">
    <source>
        <dbReference type="Google" id="ProtNLM"/>
    </source>
</evidence>
<organism evidence="1 2">
    <name type="scientific">Novosphingobium panipatense</name>
    <dbReference type="NCBI Taxonomy" id="428991"/>
    <lineage>
        <taxon>Bacteria</taxon>
        <taxon>Pseudomonadati</taxon>
        <taxon>Pseudomonadota</taxon>
        <taxon>Alphaproteobacteria</taxon>
        <taxon>Sphingomonadales</taxon>
        <taxon>Sphingomonadaceae</taxon>
        <taxon>Novosphingobium</taxon>
    </lineage>
</organism>
<proteinExistence type="predicted"/>
<gene>
    <name evidence="1" type="ORF">SAMN06296065_10976</name>
</gene>
<evidence type="ECO:0000313" key="1">
    <source>
        <dbReference type="EMBL" id="SMP76233.1"/>
    </source>
</evidence>
<dbReference type="Proteomes" id="UP001157910">
    <property type="component" value="Unassembled WGS sequence"/>
</dbReference>
<sequence>MMKRAAFGLVAIVAGLGIGAGGAWGVLQYFPQQLPHHKASRKGPTEFVPPVQMLAPLVFPDGRLAGYANFEIQLEVSEGAGEDVGTTMPLLMNAVNLRTYRTPLASGKDGLVPGLEPFRRVVMEAAAEVYGKDVVRSVAVTRASPG</sequence>
<protein>
    <recommendedName>
        <fullName evidence="3">Flagellar basal body-associated protein FliL</fullName>
    </recommendedName>
</protein>
<dbReference type="RefSeq" id="WP_233203829.1">
    <property type="nucleotide sequence ID" value="NZ_FXUI01000009.1"/>
</dbReference>
<evidence type="ECO:0000313" key="2">
    <source>
        <dbReference type="Proteomes" id="UP001157910"/>
    </source>
</evidence>
<accession>A0ABY1QNF4</accession>
<dbReference type="EMBL" id="FXUI01000009">
    <property type="protein sequence ID" value="SMP76233.1"/>
    <property type="molecule type" value="Genomic_DNA"/>
</dbReference>
<keyword evidence="2" id="KW-1185">Reference proteome</keyword>
<comment type="caution">
    <text evidence="1">The sequence shown here is derived from an EMBL/GenBank/DDBJ whole genome shotgun (WGS) entry which is preliminary data.</text>
</comment>